<feature type="domain" description="DUS-like FMN-binding" evidence="18">
    <location>
        <begin position="673"/>
        <end position="845"/>
    </location>
</feature>
<dbReference type="InterPro" id="IPR035587">
    <property type="entry name" value="DUS-like_FMN-bd"/>
</dbReference>
<accession>L8WV98</accession>
<dbReference type="GO" id="GO:0006508">
    <property type="term" value="P:proteolysis"/>
    <property type="evidence" value="ECO:0007669"/>
    <property type="project" value="UniProtKB-KW"/>
</dbReference>
<evidence type="ECO:0000256" key="12">
    <source>
        <dbReference type="ARBA" id="ARBA00023002"/>
    </source>
</evidence>
<dbReference type="OrthoDB" id="9977870at2759"/>
<dbReference type="HOGENOM" id="CLU_248719_0_0_1"/>
<comment type="similarity">
    <text evidence="2">Belongs to the peptidase M28 family. M28A subfamily.</text>
</comment>
<evidence type="ECO:0000256" key="9">
    <source>
        <dbReference type="ARBA" id="ARBA00022729"/>
    </source>
</evidence>
<feature type="domain" description="Peptidase M28" evidence="19">
    <location>
        <begin position="1233"/>
        <end position="1446"/>
    </location>
</feature>
<keyword evidence="3" id="KW-0285">Flavoprotein</keyword>
<comment type="cofactor">
    <cofactor evidence="1">
        <name>FMN</name>
        <dbReference type="ChEBI" id="CHEBI:58210"/>
    </cofactor>
</comment>
<name>L8WV98_THACA</name>
<proteinExistence type="inferred from homology"/>
<keyword evidence="17" id="KW-1133">Transmembrane helix</keyword>
<comment type="catalytic activity">
    <reaction evidence="13">
        <text>a 5,6-dihydrouridine in mRNA + NAD(+) = a uridine in mRNA + NADH + H(+)</text>
        <dbReference type="Rhea" id="RHEA:69851"/>
        <dbReference type="Rhea" id="RHEA-COMP:14658"/>
        <dbReference type="Rhea" id="RHEA-COMP:17789"/>
        <dbReference type="ChEBI" id="CHEBI:15378"/>
        <dbReference type="ChEBI" id="CHEBI:57540"/>
        <dbReference type="ChEBI" id="CHEBI:57945"/>
        <dbReference type="ChEBI" id="CHEBI:65315"/>
        <dbReference type="ChEBI" id="CHEBI:74443"/>
    </reaction>
    <physiologicalReaction direction="right-to-left" evidence="13">
        <dbReference type="Rhea" id="RHEA:69853"/>
    </physiologicalReaction>
</comment>
<keyword evidence="7" id="KW-0819">tRNA processing</keyword>
<keyword evidence="8 15" id="KW-0479">Metal-binding</keyword>
<gene>
    <name evidence="21" type="ORF">AG1IA_05250</name>
</gene>
<keyword evidence="22" id="KW-1185">Reference proteome</keyword>
<keyword evidence="11 15" id="KW-0862">Zinc</keyword>
<dbReference type="Gene3D" id="3.20.20.70">
    <property type="entry name" value="Aldolase class I"/>
    <property type="match status" value="1"/>
</dbReference>
<dbReference type="PANTHER" id="PTHR11082">
    <property type="entry name" value="TRNA-DIHYDROURIDINE SYNTHASE"/>
    <property type="match status" value="1"/>
</dbReference>
<evidence type="ECO:0000256" key="11">
    <source>
        <dbReference type="ARBA" id="ARBA00022833"/>
    </source>
</evidence>
<dbReference type="PANTHER" id="PTHR11082:SF31">
    <property type="entry name" value="TRNA-DIHYDROURIDINE(20A_20B) SYNTHASE [NAD(P)+]-LIKE"/>
    <property type="match status" value="1"/>
</dbReference>
<evidence type="ECO:0000256" key="15">
    <source>
        <dbReference type="RuleBase" id="RU361240"/>
    </source>
</evidence>
<dbReference type="InterPro" id="IPR041756">
    <property type="entry name" value="M28_SGAP-like"/>
</dbReference>
<keyword evidence="4" id="KW-0288">FMN</keyword>
<evidence type="ECO:0000256" key="6">
    <source>
        <dbReference type="ARBA" id="ARBA00022670"/>
    </source>
</evidence>
<dbReference type="CDD" id="cd03876">
    <property type="entry name" value="M28_SGAP_like"/>
    <property type="match status" value="1"/>
</dbReference>
<evidence type="ECO:0000256" key="17">
    <source>
        <dbReference type="SAM" id="Phobius"/>
    </source>
</evidence>
<protein>
    <recommendedName>
        <fullName evidence="15">Peptide hydrolase</fullName>
        <ecNumber evidence="15">3.4.-.-</ecNumber>
    </recommendedName>
</protein>
<evidence type="ECO:0000259" key="18">
    <source>
        <dbReference type="Pfam" id="PF01207"/>
    </source>
</evidence>
<dbReference type="EC" id="3.4.-.-" evidence="15"/>
<dbReference type="GO" id="GO:0006397">
    <property type="term" value="P:mRNA processing"/>
    <property type="evidence" value="ECO:0007669"/>
    <property type="project" value="UniProtKB-KW"/>
</dbReference>
<dbReference type="InterPro" id="IPR018517">
    <property type="entry name" value="tRNA_hU_synthase_CS"/>
</dbReference>
<dbReference type="EMBL" id="AFRT01001352">
    <property type="protein sequence ID" value="ELU40722.1"/>
    <property type="molecule type" value="Genomic_DNA"/>
</dbReference>
<feature type="transmembrane region" description="Helical" evidence="17">
    <location>
        <begin position="563"/>
        <end position="586"/>
    </location>
</feature>
<evidence type="ECO:0000256" key="10">
    <source>
        <dbReference type="ARBA" id="ARBA00022801"/>
    </source>
</evidence>
<dbReference type="Pfam" id="PF01207">
    <property type="entry name" value="Dus"/>
    <property type="match status" value="1"/>
</dbReference>
<keyword evidence="6 15" id="KW-0645">Protease</keyword>
<feature type="domain" description="Peptidase S33 tripeptidyl aminopeptidase-like C-terminal" evidence="20">
    <location>
        <begin position="444"/>
        <end position="515"/>
    </location>
</feature>
<dbReference type="InterPro" id="IPR013595">
    <property type="entry name" value="Pept_S33_TAP-like_C"/>
</dbReference>
<evidence type="ECO:0000259" key="20">
    <source>
        <dbReference type="Pfam" id="PF08386"/>
    </source>
</evidence>
<dbReference type="STRING" id="983506.L8WV98"/>
<evidence type="ECO:0000256" key="2">
    <source>
        <dbReference type="ARBA" id="ARBA00005957"/>
    </source>
</evidence>
<dbReference type="GO" id="GO:0017150">
    <property type="term" value="F:tRNA dihydrouridine synthase activity"/>
    <property type="evidence" value="ECO:0007669"/>
    <property type="project" value="InterPro"/>
</dbReference>
<evidence type="ECO:0000256" key="16">
    <source>
        <dbReference type="SAM" id="MobiDB-lite"/>
    </source>
</evidence>
<evidence type="ECO:0000256" key="3">
    <source>
        <dbReference type="ARBA" id="ARBA00022630"/>
    </source>
</evidence>
<keyword evidence="12" id="KW-0560">Oxidoreductase</keyword>
<evidence type="ECO:0000256" key="14">
    <source>
        <dbReference type="ARBA" id="ARBA00049447"/>
    </source>
</evidence>
<feature type="signal peptide" evidence="15">
    <location>
        <begin position="1"/>
        <end position="20"/>
    </location>
</feature>
<keyword evidence="17" id="KW-0812">Transmembrane</keyword>
<keyword evidence="9 15" id="KW-0732">Signal</keyword>
<comment type="caution">
    <text evidence="21">The sequence shown here is derived from an EMBL/GenBank/DDBJ whole genome shotgun (WGS) entry which is preliminary data.</text>
</comment>
<keyword evidence="5" id="KW-0507">mRNA processing</keyword>
<evidence type="ECO:0000313" key="22">
    <source>
        <dbReference type="Proteomes" id="UP000011668"/>
    </source>
</evidence>
<evidence type="ECO:0000313" key="21">
    <source>
        <dbReference type="EMBL" id="ELU40722.1"/>
    </source>
</evidence>
<evidence type="ECO:0000256" key="8">
    <source>
        <dbReference type="ARBA" id="ARBA00022723"/>
    </source>
</evidence>
<dbReference type="InterPro" id="IPR007484">
    <property type="entry name" value="Peptidase_M28"/>
</dbReference>
<feature type="chain" id="PRO_5005139372" description="Peptide hydrolase" evidence="15">
    <location>
        <begin position="21"/>
        <end position="1500"/>
    </location>
</feature>
<evidence type="ECO:0000256" key="1">
    <source>
        <dbReference type="ARBA" id="ARBA00001917"/>
    </source>
</evidence>
<dbReference type="SUPFAM" id="SSF51395">
    <property type="entry name" value="FMN-linked oxidoreductases"/>
    <property type="match status" value="1"/>
</dbReference>
<dbReference type="Gene3D" id="3.40.630.10">
    <property type="entry name" value="Zn peptidases"/>
    <property type="match status" value="1"/>
</dbReference>
<feature type="region of interest" description="Disordered" evidence="16">
    <location>
        <begin position="330"/>
        <end position="367"/>
    </location>
</feature>
<dbReference type="GO" id="GO:0046872">
    <property type="term" value="F:metal ion binding"/>
    <property type="evidence" value="ECO:0007669"/>
    <property type="project" value="UniProtKB-KW"/>
</dbReference>
<evidence type="ECO:0000256" key="7">
    <source>
        <dbReference type="ARBA" id="ARBA00022694"/>
    </source>
</evidence>
<reference evidence="21 22" key="1">
    <citation type="journal article" date="2013" name="Nat. Commun.">
        <title>The evolution and pathogenic mechanisms of the rice sheath blight pathogen.</title>
        <authorList>
            <person name="Zheng A."/>
            <person name="Lin R."/>
            <person name="Xu L."/>
            <person name="Qin P."/>
            <person name="Tang C."/>
            <person name="Ai P."/>
            <person name="Zhang D."/>
            <person name="Liu Y."/>
            <person name="Sun Z."/>
            <person name="Feng H."/>
            <person name="Wang Y."/>
            <person name="Chen Y."/>
            <person name="Liang X."/>
            <person name="Fu R."/>
            <person name="Li Q."/>
            <person name="Zhang J."/>
            <person name="Yu X."/>
            <person name="Xie Z."/>
            <person name="Ding L."/>
            <person name="Guan P."/>
            <person name="Tang J."/>
            <person name="Liang Y."/>
            <person name="Wang S."/>
            <person name="Deng Q."/>
            <person name="Li S."/>
            <person name="Zhu J."/>
            <person name="Wang L."/>
            <person name="Liu H."/>
            <person name="Li P."/>
        </authorList>
    </citation>
    <scope>NUCLEOTIDE SEQUENCE [LARGE SCALE GENOMIC DNA]</scope>
    <source>
        <strain evidence="22">AG-1 IA</strain>
    </source>
</reference>
<evidence type="ECO:0000256" key="4">
    <source>
        <dbReference type="ARBA" id="ARBA00022643"/>
    </source>
</evidence>
<sequence length="1500" mass="160506">MAPSLGFLLGASSLIAAANAQHPPIPDGYYRFSPRAEGFRWEKCGSDTAPRECSRFEVPLDWANATAGKASLSVARYKATKQPKLGTIFTNPGGPGASGVKAIKGGNAIKISEASGGQYDIVSWDPRGIGETVPRADCFATGTEENLFWEGTIPRAGLEARGNFTDQVDIDAFYDQVDEVDVLLEELGKQCVAYSPDTFQYIGTAATVRDMIAMHDVDAASANMLTSANVRVQCFQTALDEWCSMALSILNVGQTKSTDEAFTGFITACAAAGPSGCAMASKDSNPESILGPSADVGSSQVRSSIYSGMYGPAGWPKLAEDLESIHEFLQNTTSGSSSTQNKRSQPTTLLDIVPRQSTTATATADIDPPPDYAFQGVTCADAVDAGNTTTKDVFDFLVHVTRTFNTCNPQLVLRGVTVDSIAIVGQSALLSATPGPGTRNSNTGNEADPVTPYVAAKKVADALGDSAILIEQDDYGVSTTCDLSNDQSANPKLSTLSALQDYFLNNKLPTQDKLCGTNQQLFPGPGVTKGSISKLSSSNSVSTTETNALQDELDKLRHRSNSLFIAAIALATATGLLLIALVFSFIRGRHKAKNAHETYLSRGAFEKASDEQGHTYDDPYAPGAGTKSGGYSPVKKLVTTKDYSVNTGSEYPELQRPWFGTLSGGRTRHVRGSLVAQFAANDPKAFADACELIHPHVDGVDLNCGCPQPWAYSEHVGSWLLRQPERVRDLVRAAKDRLGWDYSVSIKVRVDSDLKRTQQLMETGRKFMPMLGRLLTRASYITVHGRTRQQASTVPVNLPAISFARECVKGDLPVVANGDAWSNVENEIIRRETGCESVMSARGLLALFSGYELTPSSAIQVCCLSPKAGPTTSLEHSTPSTNHRQLTVRIPTSIVVVHKLAITFARLWHRLLHGKVSYTVTTHESLLPGHCKPKRGQVADKINGSSRALPPYYMLGHANSLYGGPKILERFECSDFGSLLVRMRRIWIARRALPSVVPNAPECSPTKASPGALPRLSGPAWHCARYPLWTSVPSHSSSLARINSPVMVRFAPLVVASSLTSCACVNLIEDAAKLPLSSEHLQNVSVANDPKDIVLKLPSTFRISNFLRCRNMPRLYKVLRTSQTGPVSLARLAGYDVELQTFPYEYNEVLVQKFVAESLVNISGMAVRKSRIYNNVEGALPGTLGAPNATAYIPIGGIDRTAGESLAQKLLAGLSINATLEILTFSEERYSSNVIATSKGGNQSNIVFIGSHLDSVNAGPGINDNGSGSITVLELAVQLAKYKLNNAVRFAWWTAEEFGLVGSSYYIENLPKSEREKIALYINLDMVASPNYVLAVYDGDGSAGINPGPTPAGSGAIEKVFTDYFASKNLSSVPTSFDGRSDYGPFIADGINIPSGGLFTGAEGIKTEEQAKLFGGTAGVAYDVNYHAKGDTYDNLNFEAFLINAKASAHGMAIFIESTAAVEAEKAPANVSSKVAANFAAAPGDALVVQGKHICAGELA</sequence>
<dbReference type="CDD" id="cd02801">
    <property type="entry name" value="DUS_like_FMN"/>
    <property type="match status" value="1"/>
</dbReference>
<comment type="catalytic activity">
    <reaction evidence="14">
        <text>a 5,6-dihydrouridine in mRNA + NADP(+) = a uridine in mRNA + NADPH + H(+)</text>
        <dbReference type="Rhea" id="RHEA:69855"/>
        <dbReference type="Rhea" id="RHEA-COMP:14658"/>
        <dbReference type="Rhea" id="RHEA-COMP:17789"/>
        <dbReference type="ChEBI" id="CHEBI:15378"/>
        <dbReference type="ChEBI" id="CHEBI:57783"/>
        <dbReference type="ChEBI" id="CHEBI:58349"/>
        <dbReference type="ChEBI" id="CHEBI:65315"/>
        <dbReference type="ChEBI" id="CHEBI:74443"/>
    </reaction>
    <physiologicalReaction direction="right-to-left" evidence="14">
        <dbReference type="Rhea" id="RHEA:69857"/>
    </physiologicalReaction>
</comment>
<evidence type="ECO:0000259" key="19">
    <source>
        <dbReference type="Pfam" id="PF04389"/>
    </source>
</evidence>
<dbReference type="Pfam" id="PF04389">
    <property type="entry name" value="Peptidase_M28"/>
    <property type="match status" value="1"/>
</dbReference>
<dbReference type="SUPFAM" id="SSF53187">
    <property type="entry name" value="Zn-dependent exopeptidases"/>
    <property type="match status" value="1"/>
</dbReference>
<organism evidence="21 22">
    <name type="scientific">Thanatephorus cucumeris (strain AG1-IA)</name>
    <name type="common">Rice sheath blight fungus</name>
    <name type="synonym">Rhizoctonia solani</name>
    <dbReference type="NCBI Taxonomy" id="983506"/>
    <lineage>
        <taxon>Eukaryota</taxon>
        <taxon>Fungi</taxon>
        <taxon>Dikarya</taxon>
        <taxon>Basidiomycota</taxon>
        <taxon>Agaricomycotina</taxon>
        <taxon>Agaricomycetes</taxon>
        <taxon>Cantharellales</taxon>
        <taxon>Ceratobasidiaceae</taxon>
        <taxon>Rhizoctonia</taxon>
        <taxon>Rhizoctonia solani AG-1</taxon>
    </lineage>
</organism>
<keyword evidence="17" id="KW-0472">Membrane</keyword>
<dbReference type="Proteomes" id="UP000011668">
    <property type="component" value="Unassembled WGS sequence"/>
</dbReference>
<dbReference type="GO" id="GO:0050660">
    <property type="term" value="F:flavin adenine dinucleotide binding"/>
    <property type="evidence" value="ECO:0007669"/>
    <property type="project" value="InterPro"/>
</dbReference>
<evidence type="ECO:0000256" key="13">
    <source>
        <dbReference type="ARBA" id="ARBA00048342"/>
    </source>
</evidence>
<dbReference type="Pfam" id="PF08386">
    <property type="entry name" value="Abhydrolase_4"/>
    <property type="match status" value="1"/>
</dbReference>
<dbReference type="InterPro" id="IPR013785">
    <property type="entry name" value="Aldolase_TIM"/>
</dbReference>
<evidence type="ECO:0000256" key="5">
    <source>
        <dbReference type="ARBA" id="ARBA00022664"/>
    </source>
</evidence>
<dbReference type="PROSITE" id="PS01136">
    <property type="entry name" value="UPF0034"/>
    <property type="match status" value="1"/>
</dbReference>
<dbReference type="GO" id="GO:0004177">
    <property type="term" value="F:aminopeptidase activity"/>
    <property type="evidence" value="ECO:0007669"/>
    <property type="project" value="InterPro"/>
</dbReference>
<dbReference type="GO" id="GO:0106414">
    <property type="term" value="F:mRNA dihydrouridine synthase activity"/>
    <property type="evidence" value="ECO:0007669"/>
    <property type="project" value="RHEA"/>
</dbReference>
<keyword evidence="10 15" id="KW-0378">Hydrolase</keyword>